<dbReference type="GO" id="GO:0007204">
    <property type="term" value="P:positive regulation of cytosolic calcium ion concentration"/>
    <property type="evidence" value="ECO:0007669"/>
    <property type="project" value="Ensembl"/>
</dbReference>
<feature type="transmembrane region" description="Helical" evidence="17">
    <location>
        <begin position="148"/>
        <end position="174"/>
    </location>
</feature>
<evidence type="ECO:0000256" key="13">
    <source>
        <dbReference type="ARBA" id="ARBA00023224"/>
    </source>
</evidence>
<comment type="caution">
    <text evidence="21">The sequence shown here is derived from an EMBL/GenBank/DDBJ whole genome shotgun (WGS) entry which is preliminary data.</text>
</comment>
<dbReference type="GO" id="GO:0051897">
    <property type="term" value="P:positive regulation of phosphatidylinositol 3-kinase/protein kinase B signal transduction"/>
    <property type="evidence" value="ECO:0007669"/>
    <property type="project" value="Ensembl"/>
</dbReference>
<dbReference type="PANTHER" id="PTHR45620:SF8">
    <property type="entry name" value="CALCITONIN RECEPTOR"/>
    <property type="match status" value="1"/>
</dbReference>
<feature type="domain" description="G-protein coupled receptors family 2 profile 1" evidence="19">
    <location>
        <begin position="55"/>
        <end position="139"/>
    </location>
</feature>
<evidence type="ECO:0000259" key="19">
    <source>
        <dbReference type="PROSITE" id="PS50227"/>
    </source>
</evidence>
<evidence type="ECO:0000259" key="20">
    <source>
        <dbReference type="PROSITE" id="PS50261"/>
    </source>
</evidence>
<feature type="domain" description="G-protein coupled receptors family 2 profile 2" evidence="20">
    <location>
        <begin position="149"/>
        <end position="396"/>
    </location>
</feature>
<keyword evidence="13" id="KW-0807">Transducer</keyword>
<dbReference type="STRING" id="9838.ENSCDRP00005001262"/>
<dbReference type="GO" id="GO:0032841">
    <property type="term" value="F:calcitonin binding"/>
    <property type="evidence" value="ECO:0007669"/>
    <property type="project" value="Ensembl"/>
</dbReference>
<evidence type="ECO:0000256" key="14">
    <source>
        <dbReference type="ARBA" id="ARBA00049588"/>
    </source>
</evidence>
<dbReference type="GO" id="GO:0007189">
    <property type="term" value="P:adenylate cyclase-activating G protein-coupled receptor signaling pathway"/>
    <property type="evidence" value="ECO:0007669"/>
    <property type="project" value="Ensembl"/>
</dbReference>
<dbReference type="GO" id="GO:0051384">
    <property type="term" value="P:response to glucocorticoid"/>
    <property type="evidence" value="ECO:0007669"/>
    <property type="project" value="Ensembl"/>
</dbReference>
<dbReference type="InterPro" id="IPR003287">
    <property type="entry name" value="GPCR_2_calcitonin_rcpt_fam"/>
</dbReference>
<dbReference type="CDD" id="cd15274">
    <property type="entry name" value="7tmB1_calcitonin_R"/>
    <property type="match status" value="1"/>
</dbReference>
<feature type="signal peptide" evidence="18">
    <location>
        <begin position="1"/>
        <end position="24"/>
    </location>
</feature>
<dbReference type="Gene3D" id="4.10.1240.10">
    <property type="entry name" value="GPCR, family 2, extracellular hormone receptor domain"/>
    <property type="match status" value="1"/>
</dbReference>
<evidence type="ECO:0000256" key="10">
    <source>
        <dbReference type="ARBA" id="ARBA00023157"/>
    </source>
</evidence>
<evidence type="ECO:0000256" key="9">
    <source>
        <dbReference type="ARBA" id="ARBA00023136"/>
    </source>
</evidence>
<evidence type="ECO:0000256" key="11">
    <source>
        <dbReference type="ARBA" id="ARBA00023170"/>
    </source>
</evidence>
<dbReference type="GO" id="GO:0010628">
    <property type="term" value="P:positive regulation of gene expression"/>
    <property type="evidence" value="ECO:0007669"/>
    <property type="project" value="Ensembl"/>
</dbReference>
<feature type="transmembrane region" description="Helical" evidence="17">
    <location>
        <begin position="235"/>
        <end position="255"/>
    </location>
</feature>
<dbReference type="GO" id="GO:0030279">
    <property type="term" value="P:negative regulation of ossification"/>
    <property type="evidence" value="ECO:0007669"/>
    <property type="project" value="Ensembl"/>
</dbReference>
<dbReference type="InterPro" id="IPR036445">
    <property type="entry name" value="GPCR_2_extracell_dom_sf"/>
</dbReference>
<dbReference type="GO" id="GO:0004948">
    <property type="term" value="F:calcitonin receptor activity"/>
    <property type="evidence" value="ECO:0007669"/>
    <property type="project" value="Ensembl"/>
</dbReference>
<dbReference type="InterPro" id="IPR050332">
    <property type="entry name" value="GPCR_2"/>
</dbReference>
<evidence type="ECO:0000313" key="22">
    <source>
        <dbReference type="Proteomes" id="UP000299084"/>
    </source>
</evidence>
<dbReference type="GO" id="GO:1904645">
    <property type="term" value="P:response to amyloid-beta"/>
    <property type="evidence" value="ECO:0007669"/>
    <property type="project" value="Ensembl"/>
</dbReference>
<feature type="transmembrane region" description="Helical" evidence="17">
    <location>
        <begin position="262"/>
        <end position="280"/>
    </location>
</feature>
<keyword evidence="9 17" id="KW-0472">Membrane</keyword>
<dbReference type="InterPro" id="IPR001879">
    <property type="entry name" value="GPCR_2_extracellular_dom"/>
</dbReference>
<evidence type="ECO:0000256" key="7">
    <source>
        <dbReference type="ARBA" id="ARBA00022989"/>
    </source>
</evidence>
<organism evidence="21 22">
    <name type="scientific">Camelus dromedarius</name>
    <name type="common">Dromedary</name>
    <name type="synonym">Arabian camel</name>
    <dbReference type="NCBI Taxonomy" id="9838"/>
    <lineage>
        <taxon>Eukaryota</taxon>
        <taxon>Metazoa</taxon>
        <taxon>Chordata</taxon>
        <taxon>Craniata</taxon>
        <taxon>Vertebrata</taxon>
        <taxon>Euteleostomi</taxon>
        <taxon>Mammalia</taxon>
        <taxon>Eutheria</taxon>
        <taxon>Laurasiatheria</taxon>
        <taxon>Artiodactyla</taxon>
        <taxon>Tylopoda</taxon>
        <taxon>Camelidae</taxon>
        <taxon>Camelus</taxon>
    </lineage>
</organism>
<proteinExistence type="inferred from homology"/>
<dbReference type="GO" id="GO:0001635">
    <property type="term" value="F:calcitonin gene-related peptide receptor activity"/>
    <property type="evidence" value="ECO:0007669"/>
    <property type="project" value="Ensembl"/>
</dbReference>
<comment type="function">
    <text evidence="14">G protein-coupled receptor activated by ligand peptides amylin (IAPP), calcitonin (CT/CALCA) and calcitonin gene-related peptide type 1 (CGRP1/CALCA). CALCR interacts with receptor-activity-modifying proteins RAMP1, 2 and 3 to form receptor complexes AMYR1, 2 and 3, respectively. IAPP, CT and CGRP1 activate CALCR and AMYRs with distinct modes of receptor activation resulting in specific phenotypes. Ligand binding causes a conformation change that triggers signaling via guanine nucleotide-binding proteins (G proteins) and modulates the activity of downstream effectors. Activates cAMP-dependent pathway.</text>
</comment>
<dbReference type="GO" id="GO:0070374">
    <property type="term" value="P:positive regulation of ERK1 and ERK2 cascade"/>
    <property type="evidence" value="ECO:0007669"/>
    <property type="project" value="Ensembl"/>
</dbReference>
<feature type="region of interest" description="Disordered" evidence="16">
    <location>
        <begin position="446"/>
        <end position="476"/>
    </location>
</feature>
<accession>A0A5N4DYA9</accession>
<evidence type="ECO:0000256" key="2">
    <source>
        <dbReference type="ARBA" id="ARBA00005314"/>
    </source>
</evidence>
<dbReference type="OrthoDB" id="16753at2759"/>
<dbReference type="Pfam" id="PF02793">
    <property type="entry name" value="HRM"/>
    <property type="match status" value="1"/>
</dbReference>
<dbReference type="SMART" id="SM00008">
    <property type="entry name" value="HormR"/>
    <property type="match status" value="1"/>
</dbReference>
<feature type="transmembrane region" description="Helical" evidence="17">
    <location>
        <begin position="375"/>
        <end position="395"/>
    </location>
</feature>
<dbReference type="GO" id="GO:0001669">
    <property type="term" value="C:acrosomal vesicle"/>
    <property type="evidence" value="ECO:0007669"/>
    <property type="project" value="Ensembl"/>
</dbReference>
<dbReference type="SUPFAM" id="SSF81321">
    <property type="entry name" value="Family A G protein-coupled receptor-like"/>
    <property type="match status" value="1"/>
</dbReference>
<dbReference type="GO" id="GO:0150060">
    <property type="term" value="P:amylin receptor 2 signaling pathway"/>
    <property type="evidence" value="ECO:0007669"/>
    <property type="project" value="Ensembl"/>
</dbReference>
<comment type="subcellular location">
    <subcellularLocation>
        <location evidence="1">Cell membrane</location>
        <topology evidence="1">Multi-pass membrane protein</topology>
    </subcellularLocation>
</comment>
<dbReference type="Pfam" id="PF00002">
    <property type="entry name" value="7tm_2"/>
    <property type="match status" value="1"/>
</dbReference>
<keyword evidence="4" id="KW-1003">Cell membrane</keyword>
<evidence type="ECO:0000256" key="12">
    <source>
        <dbReference type="ARBA" id="ARBA00023180"/>
    </source>
</evidence>
<dbReference type="Gene3D" id="1.20.1070.10">
    <property type="entry name" value="Rhodopsin 7-helix transmembrane proteins"/>
    <property type="match status" value="1"/>
</dbReference>
<dbReference type="InterPro" id="IPR017981">
    <property type="entry name" value="GPCR_2-like_7TM"/>
</dbReference>
<gene>
    <name evidence="21" type="ORF">Cadr_000007960</name>
</gene>
<dbReference type="GO" id="GO:0043488">
    <property type="term" value="P:regulation of mRNA stability"/>
    <property type="evidence" value="ECO:0007669"/>
    <property type="project" value="Ensembl"/>
</dbReference>
<reference evidence="21 22" key="1">
    <citation type="journal article" date="2019" name="Mol. Ecol. Resour.">
        <title>Improving Illumina assemblies with Hi-C and long reads: an example with the North African dromedary.</title>
        <authorList>
            <person name="Elbers J.P."/>
            <person name="Rogers M.F."/>
            <person name="Perelman P.L."/>
            <person name="Proskuryakova A.A."/>
            <person name="Serdyukova N.A."/>
            <person name="Johnson W.E."/>
            <person name="Horin P."/>
            <person name="Corander J."/>
            <person name="Murphy D."/>
            <person name="Burger P.A."/>
        </authorList>
    </citation>
    <scope>NUCLEOTIDE SEQUENCE [LARGE SCALE GENOMIC DNA]</scope>
    <source>
        <strain evidence="21">Drom800</strain>
        <tissue evidence="21">Blood</tissue>
    </source>
</reference>
<name>A0A5N4DYA9_CAMDR</name>
<dbReference type="InterPro" id="IPR017983">
    <property type="entry name" value="GPCR_2_secretin-like_CS"/>
</dbReference>
<dbReference type="AlphaFoldDB" id="A0A5N4DYA9"/>
<evidence type="ECO:0000256" key="1">
    <source>
        <dbReference type="ARBA" id="ARBA00004651"/>
    </source>
</evidence>
<dbReference type="GO" id="GO:0030424">
    <property type="term" value="C:axon"/>
    <property type="evidence" value="ECO:0007669"/>
    <property type="project" value="TreeGrafter"/>
</dbReference>
<feature type="transmembrane region" description="Helical" evidence="17">
    <location>
        <begin position="186"/>
        <end position="204"/>
    </location>
</feature>
<evidence type="ECO:0000256" key="6">
    <source>
        <dbReference type="ARBA" id="ARBA00022729"/>
    </source>
</evidence>
<dbReference type="GO" id="GO:0150057">
    <property type="term" value="C:amylin receptor complex 2"/>
    <property type="evidence" value="ECO:0007669"/>
    <property type="project" value="Ensembl"/>
</dbReference>
<keyword evidence="5 17" id="KW-0812">Transmembrane</keyword>
<dbReference type="GO" id="GO:0050850">
    <property type="term" value="P:positive regulation of calcium-mediated signaling"/>
    <property type="evidence" value="ECO:0007669"/>
    <property type="project" value="Ensembl"/>
</dbReference>
<feature type="chain" id="PRO_5024440193" description="Calcitonin receptor" evidence="18">
    <location>
        <begin position="25"/>
        <end position="476"/>
    </location>
</feature>
<dbReference type="InterPro" id="IPR001688">
    <property type="entry name" value="GPCR_2_calcitonin_rcpt"/>
</dbReference>
<dbReference type="FunFam" id="4.10.1240.10:FF:000012">
    <property type="entry name" value="Calcitonin receptor"/>
    <property type="match status" value="1"/>
</dbReference>
<dbReference type="PROSITE" id="PS50261">
    <property type="entry name" value="G_PROTEIN_RECEP_F2_4"/>
    <property type="match status" value="1"/>
</dbReference>
<keyword evidence="22" id="KW-1185">Reference proteome</keyword>
<dbReference type="PRINTS" id="PR00249">
    <property type="entry name" value="GPCRSECRETIN"/>
</dbReference>
<comment type="similarity">
    <text evidence="2">Belongs to the G-protein coupled receptor 2 family.</text>
</comment>
<evidence type="ECO:0000256" key="5">
    <source>
        <dbReference type="ARBA" id="ARBA00022692"/>
    </source>
</evidence>
<dbReference type="PRINTS" id="PR01350">
    <property type="entry name" value="CTRFAMILY"/>
</dbReference>
<dbReference type="SUPFAM" id="SSF111418">
    <property type="entry name" value="Hormone receptor domain"/>
    <property type="match status" value="1"/>
</dbReference>
<evidence type="ECO:0000256" key="15">
    <source>
        <dbReference type="ARBA" id="ARBA00049701"/>
    </source>
</evidence>
<evidence type="ECO:0000256" key="8">
    <source>
        <dbReference type="ARBA" id="ARBA00023040"/>
    </source>
</evidence>
<dbReference type="FunFam" id="1.20.1070.10:FF:000149">
    <property type="entry name" value="Calcitonin receptor"/>
    <property type="match status" value="1"/>
</dbReference>
<dbReference type="GO" id="GO:0141163">
    <property type="term" value="P:positive regulation of cAMP/PKA signal transduction"/>
    <property type="evidence" value="ECO:0007669"/>
    <property type="project" value="Ensembl"/>
</dbReference>
<dbReference type="Proteomes" id="UP000299084">
    <property type="component" value="Unassembled WGS sequence"/>
</dbReference>
<dbReference type="PROSITE" id="PS00650">
    <property type="entry name" value="G_PROTEIN_RECEP_F2_2"/>
    <property type="match status" value="1"/>
</dbReference>
<dbReference type="GO" id="GO:0030316">
    <property type="term" value="P:osteoclast differentiation"/>
    <property type="evidence" value="ECO:0007669"/>
    <property type="project" value="Ensembl"/>
</dbReference>
<keyword evidence="12" id="KW-0325">Glycoprotein</keyword>
<comment type="subunit">
    <text evidence="15">Heterodimer of CALCR and RAMP1, RAMP2 or RAMP3; the receptor complexes function as AMYR1, AMYR2 and AMYR3 receptors, respectively, and respond to amylin/IAPP, calcitonin/CT and CGRP1 ligands. Interacts with GPRASP2.</text>
</comment>
<dbReference type="PROSITE" id="PS00649">
    <property type="entry name" value="G_PROTEIN_RECEP_F2_1"/>
    <property type="match status" value="1"/>
</dbReference>
<feature type="transmembrane region" description="Helical" evidence="17">
    <location>
        <begin position="300"/>
        <end position="321"/>
    </location>
</feature>
<keyword evidence="11 21" id="KW-0675">Receptor</keyword>
<dbReference type="GO" id="GO:0150059">
    <property type="term" value="P:amylin receptor 1 signaling pathway"/>
    <property type="evidence" value="ECO:0007669"/>
    <property type="project" value="Ensembl"/>
</dbReference>
<evidence type="ECO:0000256" key="4">
    <source>
        <dbReference type="ARBA" id="ARBA00022475"/>
    </source>
</evidence>
<evidence type="ECO:0000256" key="18">
    <source>
        <dbReference type="SAM" id="SignalP"/>
    </source>
</evidence>
<dbReference type="InterPro" id="IPR000832">
    <property type="entry name" value="GPCR_2_secretin-like"/>
</dbReference>
<keyword evidence="7 17" id="KW-1133">Transmembrane helix</keyword>
<dbReference type="GO" id="GO:0150061">
    <property type="term" value="P:amylin receptor 3 signaling pathway"/>
    <property type="evidence" value="ECO:0007669"/>
    <property type="project" value="Ensembl"/>
</dbReference>
<protein>
    <recommendedName>
        <fullName evidence="3">Calcitonin receptor</fullName>
    </recommendedName>
</protein>
<dbReference type="PRINTS" id="PR00361">
    <property type="entry name" value="CALCITONINR"/>
</dbReference>
<dbReference type="GO" id="GO:0005929">
    <property type="term" value="C:cilium"/>
    <property type="evidence" value="ECO:0007669"/>
    <property type="project" value="Ensembl"/>
</dbReference>
<dbReference type="KEGG" id="cdk:105088743"/>
<dbReference type="GO" id="GO:0001503">
    <property type="term" value="P:ossification"/>
    <property type="evidence" value="ECO:0007669"/>
    <property type="project" value="Ensembl"/>
</dbReference>
<dbReference type="EMBL" id="JWIN03000007">
    <property type="protein sequence ID" value="KAB1276079.1"/>
    <property type="molecule type" value="Genomic_DNA"/>
</dbReference>
<evidence type="ECO:0000256" key="3">
    <source>
        <dbReference type="ARBA" id="ARBA00017333"/>
    </source>
</evidence>
<evidence type="ECO:0000313" key="21">
    <source>
        <dbReference type="EMBL" id="KAB1276079.1"/>
    </source>
</evidence>
<evidence type="ECO:0000256" key="17">
    <source>
        <dbReference type="SAM" id="Phobius"/>
    </source>
</evidence>
<keyword evidence="8" id="KW-0297">G-protein coupled receptor</keyword>
<feature type="transmembrane region" description="Helical" evidence="17">
    <location>
        <begin position="342"/>
        <end position="363"/>
    </location>
</feature>
<dbReference type="PANTHER" id="PTHR45620">
    <property type="entry name" value="PDF RECEPTOR-LIKE PROTEIN-RELATED"/>
    <property type="match status" value="1"/>
</dbReference>
<dbReference type="GO" id="GO:0001540">
    <property type="term" value="F:amyloid-beta binding"/>
    <property type="evidence" value="ECO:0007669"/>
    <property type="project" value="Ensembl"/>
</dbReference>
<evidence type="ECO:0000256" key="16">
    <source>
        <dbReference type="SAM" id="MobiDB-lite"/>
    </source>
</evidence>
<dbReference type="GO" id="GO:0097643">
    <property type="term" value="F:amylin receptor activity"/>
    <property type="evidence" value="ECO:0007669"/>
    <property type="project" value="Ensembl"/>
</dbReference>
<keyword evidence="10" id="KW-1015">Disulfide bond</keyword>
<sequence>MKLTPVRWCFIFLLFLNLPTETLPTTSNDTHHPTTEPEPFLYILGKQRLLEAEHRCYDRMRRLPPYQGQGPFCNRTWDGWTCWDDTPAGVLAHQYCPDYFPDFDSAERVTKYCGKDGIWYKDPESNITWSNYSMCNAFTPEKLQNAFILYYLAIVGHSMSIFVLAISLAIFMFFRSLRCQRVTLHKNMFLTYILNSMIIIIHLVEVVPNGELVKRDPLICKILHFFHQYMMACNYFWMLCEGVYLHTLIVVSVFVEGQSLRWYYVLGWGLPLLPTTAHAISRALLFNDNCWLSVDTNLLYIIHGPVMAALVVNFFFLLNIVRVLVKKLKETPEAESHRYLKAVRATLVLVPLLGVQFVVLPWRPSNPQLGRVYDYVMHSLIHFQGFFVAVIYCFCNHEVQDALLRQWRQFRAQRSGGRRSNRATSSAPAAAALAEAGDIPVYICHQEPRNEPANDPGEEGAEAIPMEVIEQQESSA</sequence>
<keyword evidence="6 18" id="KW-0732">Signal</keyword>
<dbReference type="GO" id="GO:0150058">
    <property type="term" value="C:amylin receptor complex 3"/>
    <property type="evidence" value="ECO:0007669"/>
    <property type="project" value="Ensembl"/>
</dbReference>
<dbReference type="GO" id="GO:0007166">
    <property type="term" value="P:cell surface receptor signaling pathway"/>
    <property type="evidence" value="ECO:0007669"/>
    <property type="project" value="InterPro"/>
</dbReference>
<dbReference type="GO" id="GO:0150056">
    <property type="term" value="C:amylin receptor complex 1"/>
    <property type="evidence" value="ECO:0007669"/>
    <property type="project" value="Ensembl"/>
</dbReference>
<dbReference type="PROSITE" id="PS50227">
    <property type="entry name" value="G_PROTEIN_RECEP_F2_3"/>
    <property type="match status" value="1"/>
</dbReference>